<evidence type="ECO:0000256" key="3">
    <source>
        <dbReference type="ARBA" id="ARBA00022840"/>
    </source>
</evidence>
<dbReference type="Gene3D" id="3.40.50.300">
    <property type="entry name" value="P-loop containing nucleotide triphosphate hydrolases"/>
    <property type="match status" value="1"/>
</dbReference>
<evidence type="ECO:0000256" key="4">
    <source>
        <dbReference type="ARBA" id="ARBA00023004"/>
    </source>
</evidence>
<dbReference type="GO" id="GO:0046872">
    <property type="term" value="F:metal ion binding"/>
    <property type="evidence" value="ECO:0007669"/>
    <property type="project" value="UniProtKB-KW"/>
</dbReference>
<keyword evidence="2" id="KW-0547">Nucleotide-binding</keyword>
<keyword evidence="1" id="KW-0479">Metal-binding</keyword>
<keyword evidence="4" id="KW-0408">Iron</keyword>
<name>A0A8J3Z7J8_9ACTN</name>
<evidence type="ECO:0000313" key="6">
    <source>
        <dbReference type="EMBL" id="GIJ57847.1"/>
    </source>
</evidence>
<dbReference type="PANTHER" id="PTHR42961">
    <property type="entry name" value="IRON-SULFUR PROTEIN NUBPL"/>
    <property type="match status" value="1"/>
</dbReference>
<dbReference type="GO" id="GO:0016226">
    <property type="term" value="P:iron-sulfur cluster assembly"/>
    <property type="evidence" value="ECO:0007669"/>
    <property type="project" value="InterPro"/>
</dbReference>
<dbReference type="GO" id="GO:0140663">
    <property type="term" value="F:ATP-dependent FeS chaperone activity"/>
    <property type="evidence" value="ECO:0007669"/>
    <property type="project" value="InterPro"/>
</dbReference>
<protein>
    <submittedName>
        <fullName evidence="6">Iron-sulfur cluster carrier protein</fullName>
    </submittedName>
</protein>
<evidence type="ECO:0000256" key="5">
    <source>
        <dbReference type="ARBA" id="ARBA00023014"/>
    </source>
</evidence>
<sequence>MMPPPFLRASTPGPPPPAPVVIAVCSGKGGVGKSTVALNLAVALGLDGLRVGLLDADLHAPDIPLMVGLRRSAPSRGWTLSRAGAKAAVEPVERYGITVMSSGFIVAEDQAVTLTAGLAGALLAQLIFATEWGELDYLVIDLPPGTSDVVQETFRLLPAARAVIVVTPQDVAHLDNRRVLAALSMAGATPLGGIENMAALTCPCCSSRLEVFPPVAPERSVWAAGLVRLGSVPMGVVGDGGGTEPVVATAPESPRGVALREAATAVRAAV</sequence>
<dbReference type="InterPro" id="IPR000808">
    <property type="entry name" value="Mrp-like_CS"/>
</dbReference>
<dbReference type="GO" id="GO:0005524">
    <property type="term" value="F:ATP binding"/>
    <property type="evidence" value="ECO:0007669"/>
    <property type="project" value="UniProtKB-KW"/>
</dbReference>
<dbReference type="CDD" id="cd02037">
    <property type="entry name" value="Mrp_NBP35"/>
    <property type="match status" value="1"/>
</dbReference>
<dbReference type="Pfam" id="PF10609">
    <property type="entry name" value="ParA"/>
    <property type="match status" value="1"/>
</dbReference>
<comment type="caution">
    <text evidence="6">The sequence shown here is derived from an EMBL/GenBank/DDBJ whole genome shotgun (WGS) entry which is preliminary data.</text>
</comment>
<evidence type="ECO:0000256" key="2">
    <source>
        <dbReference type="ARBA" id="ARBA00022741"/>
    </source>
</evidence>
<dbReference type="InterPro" id="IPR044304">
    <property type="entry name" value="NUBPL-like"/>
</dbReference>
<gene>
    <name evidence="6" type="ORF">Vau01_053630</name>
</gene>
<keyword evidence="3" id="KW-0067">ATP-binding</keyword>
<keyword evidence="7" id="KW-1185">Reference proteome</keyword>
<accession>A0A8J3Z7J8</accession>
<dbReference type="PANTHER" id="PTHR42961:SF2">
    <property type="entry name" value="IRON-SULFUR PROTEIN NUBPL"/>
    <property type="match status" value="1"/>
</dbReference>
<dbReference type="SUPFAM" id="SSF52540">
    <property type="entry name" value="P-loop containing nucleoside triphosphate hydrolases"/>
    <property type="match status" value="1"/>
</dbReference>
<dbReference type="GO" id="GO:0051539">
    <property type="term" value="F:4 iron, 4 sulfur cluster binding"/>
    <property type="evidence" value="ECO:0007669"/>
    <property type="project" value="TreeGrafter"/>
</dbReference>
<proteinExistence type="predicted"/>
<dbReference type="AlphaFoldDB" id="A0A8J3Z7J8"/>
<keyword evidence="5" id="KW-0411">Iron-sulfur</keyword>
<dbReference type="PROSITE" id="PS01215">
    <property type="entry name" value="MRP"/>
    <property type="match status" value="1"/>
</dbReference>
<reference evidence="6" key="1">
    <citation type="submission" date="2021-01" db="EMBL/GenBank/DDBJ databases">
        <title>Whole genome shotgun sequence of Virgisporangium aurantiacum NBRC 16421.</title>
        <authorList>
            <person name="Komaki H."/>
            <person name="Tamura T."/>
        </authorList>
    </citation>
    <scope>NUCLEOTIDE SEQUENCE</scope>
    <source>
        <strain evidence="6">NBRC 16421</strain>
    </source>
</reference>
<dbReference type="EMBL" id="BOPG01000033">
    <property type="protein sequence ID" value="GIJ57847.1"/>
    <property type="molecule type" value="Genomic_DNA"/>
</dbReference>
<dbReference type="InterPro" id="IPR019591">
    <property type="entry name" value="Mrp/NBP35_ATP-bd"/>
</dbReference>
<evidence type="ECO:0000313" key="7">
    <source>
        <dbReference type="Proteomes" id="UP000612585"/>
    </source>
</evidence>
<evidence type="ECO:0000256" key="1">
    <source>
        <dbReference type="ARBA" id="ARBA00022723"/>
    </source>
</evidence>
<dbReference type="InterPro" id="IPR027417">
    <property type="entry name" value="P-loop_NTPase"/>
</dbReference>
<organism evidence="6 7">
    <name type="scientific">Virgisporangium aurantiacum</name>
    <dbReference type="NCBI Taxonomy" id="175570"/>
    <lineage>
        <taxon>Bacteria</taxon>
        <taxon>Bacillati</taxon>
        <taxon>Actinomycetota</taxon>
        <taxon>Actinomycetes</taxon>
        <taxon>Micromonosporales</taxon>
        <taxon>Micromonosporaceae</taxon>
        <taxon>Virgisporangium</taxon>
    </lineage>
</organism>
<dbReference type="Proteomes" id="UP000612585">
    <property type="component" value="Unassembled WGS sequence"/>
</dbReference>
<dbReference type="InterPro" id="IPR033756">
    <property type="entry name" value="YlxH/NBP35"/>
</dbReference>